<dbReference type="InterPro" id="IPR049704">
    <property type="entry name" value="Aminotrans_3_PPA_site"/>
</dbReference>
<dbReference type="EC" id="2.6.1.96" evidence="7"/>
<dbReference type="InterPro" id="IPR015424">
    <property type="entry name" value="PyrdxlP-dep_Trfase"/>
</dbReference>
<comment type="cofactor">
    <cofactor evidence="1">
        <name>pyridoxal 5'-phosphate</name>
        <dbReference type="ChEBI" id="CHEBI:597326"/>
    </cofactor>
</comment>
<keyword evidence="3 7" id="KW-0032">Aminotransferase</keyword>
<dbReference type="GO" id="GO:0030170">
    <property type="term" value="F:pyridoxal phosphate binding"/>
    <property type="evidence" value="ECO:0007669"/>
    <property type="project" value="InterPro"/>
</dbReference>
<keyword evidence="5 6" id="KW-0663">Pyridoxal phosphate</keyword>
<accession>A0A7W6RDA6</accession>
<dbReference type="EMBL" id="JACIGK010000013">
    <property type="protein sequence ID" value="MBB4266410.1"/>
    <property type="molecule type" value="Genomic_DNA"/>
</dbReference>
<comment type="similarity">
    <text evidence="2 6">Belongs to the class-III pyridoxal-phosphate-dependent aminotransferase family.</text>
</comment>
<dbReference type="InterPro" id="IPR015422">
    <property type="entry name" value="PyrdxlP-dep_Trfase_small"/>
</dbReference>
<dbReference type="Proteomes" id="UP000554286">
    <property type="component" value="Unassembled WGS sequence"/>
</dbReference>
<dbReference type="AlphaFoldDB" id="A0A7W6RDA6"/>
<keyword evidence="4 7" id="KW-0808">Transferase</keyword>
<dbReference type="PANTHER" id="PTHR42684">
    <property type="entry name" value="ADENOSYLMETHIONINE-8-AMINO-7-OXONONANOATE AMINOTRANSFERASE"/>
    <property type="match status" value="1"/>
</dbReference>
<keyword evidence="7" id="KW-0670">Pyruvate</keyword>
<evidence type="ECO:0000313" key="8">
    <source>
        <dbReference type="Proteomes" id="UP000554286"/>
    </source>
</evidence>
<evidence type="ECO:0000256" key="1">
    <source>
        <dbReference type="ARBA" id="ARBA00001933"/>
    </source>
</evidence>
<dbReference type="NCBIfam" id="NF004767">
    <property type="entry name" value="PRK06105.1"/>
    <property type="match status" value="1"/>
</dbReference>
<protein>
    <submittedName>
        <fullName evidence="7">4-aminobutyrate--pyruvate transaminase</fullName>
        <ecNumber evidence="7">2.6.1.96</ecNumber>
    </submittedName>
</protein>
<evidence type="ECO:0000256" key="2">
    <source>
        <dbReference type="ARBA" id="ARBA00008954"/>
    </source>
</evidence>
<organism evidence="7 8">
    <name type="scientific">Roseospira visakhapatnamensis</name>
    <dbReference type="NCBI Taxonomy" id="390880"/>
    <lineage>
        <taxon>Bacteria</taxon>
        <taxon>Pseudomonadati</taxon>
        <taxon>Pseudomonadota</taxon>
        <taxon>Alphaproteobacteria</taxon>
        <taxon>Rhodospirillales</taxon>
        <taxon>Rhodospirillaceae</taxon>
        <taxon>Roseospira</taxon>
    </lineage>
</organism>
<dbReference type="Pfam" id="PF00202">
    <property type="entry name" value="Aminotran_3"/>
    <property type="match status" value="1"/>
</dbReference>
<dbReference type="SUPFAM" id="SSF53383">
    <property type="entry name" value="PLP-dependent transferases"/>
    <property type="match status" value="1"/>
</dbReference>
<gene>
    <name evidence="7" type="ORF">GGD89_002041</name>
</gene>
<evidence type="ECO:0000256" key="3">
    <source>
        <dbReference type="ARBA" id="ARBA00022576"/>
    </source>
</evidence>
<reference evidence="7 8" key="1">
    <citation type="submission" date="2020-08" db="EMBL/GenBank/DDBJ databases">
        <title>Genome sequencing of Purple Non-Sulfur Bacteria from various extreme environments.</title>
        <authorList>
            <person name="Mayer M."/>
        </authorList>
    </citation>
    <scope>NUCLEOTIDE SEQUENCE [LARGE SCALE GENOMIC DNA]</scope>
    <source>
        <strain evidence="7 8">JA131</strain>
    </source>
</reference>
<dbReference type="CDD" id="cd00610">
    <property type="entry name" value="OAT_like"/>
    <property type="match status" value="1"/>
</dbReference>
<evidence type="ECO:0000256" key="6">
    <source>
        <dbReference type="RuleBase" id="RU003560"/>
    </source>
</evidence>
<dbReference type="RefSeq" id="WP_221238405.1">
    <property type="nucleotide sequence ID" value="NZ_JACIGK010000013.1"/>
</dbReference>
<comment type="caution">
    <text evidence="7">The sequence shown here is derived from an EMBL/GenBank/DDBJ whole genome shotgun (WGS) entry which is preliminary data.</text>
</comment>
<dbReference type="PANTHER" id="PTHR42684:SF3">
    <property type="entry name" value="ADENOSYLMETHIONINE-8-AMINO-7-OXONONANOATE AMINOTRANSFERASE"/>
    <property type="match status" value="1"/>
</dbReference>
<sequence length="463" mass="50277">MTLAVRPNSTAARDVRSQLHPYTNPVAHEAQGPQIITRGDGVWVEDEDGKRYIEGLAGLWCTALGFSAEDRLARAAYDQMKALPFYHPFGHKAHVPGITLAERLLDMAPVPMSKVFFCSSGSEANDTALKLIRFYNNALGRPEKKKVISRVKAYHGVTLATASLTGLPFNHRDFDLPIPGVLHTTCPHHYRFAAPDETEEDFATRCADDLEAMIQAEGPDTIAAFFAEPVMGAGGVIVPPPTYFEKIQAVLRRHDILFVADEVICGFGRTGNPWGCQTFGLEPDMITVAKQMSSGYMPISALLLNEKIYAAVRDNAGRIGMLGHGYTYGGHPVSCAVALEALAIYAERDLFTHAATVGPHLQARLRTLADHPLVGEVRGVGLIAGVEIARDKANRQPFDPSQGAGLALGRFLHKHGVITRVIGETMAFSPPLIISMAEIDTMVDRVASALDDTLAWCRAEGLL</sequence>
<dbReference type="GO" id="GO:0034387">
    <property type="term" value="F:4-aminobutyrate:pyruvate transaminase activity"/>
    <property type="evidence" value="ECO:0007669"/>
    <property type="project" value="UniProtKB-EC"/>
</dbReference>
<dbReference type="NCBIfam" id="NF005682">
    <property type="entry name" value="PRK07480.1"/>
    <property type="match status" value="1"/>
</dbReference>
<dbReference type="GO" id="GO:0004015">
    <property type="term" value="F:adenosylmethionine-8-amino-7-oxononanoate transaminase activity"/>
    <property type="evidence" value="ECO:0007669"/>
    <property type="project" value="TreeGrafter"/>
</dbReference>
<evidence type="ECO:0000256" key="5">
    <source>
        <dbReference type="ARBA" id="ARBA00022898"/>
    </source>
</evidence>
<dbReference type="PROSITE" id="PS00600">
    <property type="entry name" value="AA_TRANSFER_CLASS_3"/>
    <property type="match status" value="1"/>
</dbReference>
<dbReference type="InterPro" id="IPR005814">
    <property type="entry name" value="Aminotrans_3"/>
</dbReference>
<name>A0A7W6RDA6_9PROT</name>
<keyword evidence="8" id="KW-1185">Reference proteome</keyword>
<dbReference type="Gene3D" id="3.90.1150.10">
    <property type="entry name" value="Aspartate Aminotransferase, domain 1"/>
    <property type="match status" value="1"/>
</dbReference>
<dbReference type="Gene3D" id="3.40.640.10">
    <property type="entry name" value="Type I PLP-dependent aspartate aminotransferase-like (Major domain)"/>
    <property type="match status" value="1"/>
</dbReference>
<dbReference type="InterPro" id="IPR015421">
    <property type="entry name" value="PyrdxlP-dep_Trfase_major"/>
</dbReference>
<dbReference type="PIRSF" id="PIRSF000521">
    <property type="entry name" value="Transaminase_4ab_Lys_Orn"/>
    <property type="match status" value="1"/>
</dbReference>
<dbReference type="FunFam" id="3.40.640.10:FF:000014">
    <property type="entry name" value="Adenosylmethionine-8-amino-7-oxononanoate aminotransferase, probable"/>
    <property type="match status" value="1"/>
</dbReference>
<evidence type="ECO:0000313" key="7">
    <source>
        <dbReference type="EMBL" id="MBB4266410.1"/>
    </source>
</evidence>
<evidence type="ECO:0000256" key="4">
    <source>
        <dbReference type="ARBA" id="ARBA00022679"/>
    </source>
</evidence>
<proteinExistence type="inferred from homology"/>
<dbReference type="GO" id="GO:0009102">
    <property type="term" value="P:biotin biosynthetic process"/>
    <property type="evidence" value="ECO:0007669"/>
    <property type="project" value="TreeGrafter"/>
</dbReference>
<dbReference type="GO" id="GO:0009448">
    <property type="term" value="P:gamma-aminobutyric acid metabolic process"/>
    <property type="evidence" value="ECO:0007669"/>
    <property type="project" value="TreeGrafter"/>
</dbReference>